<dbReference type="Pfam" id="PF00583">
    <property type="entry name" value="Acetyltransf_1"/>
    <property type="match status" value="1"/>
</dbReference>
<keyword evidence="3" id="KW-1185">Reference proteome</keyword>
<reference evidence="2 3" key="1">
    <citation type="submission" date="2020-07" db="EMBL/GenBank/DDBJ databases">
        <title>Sequencing the genomes of 1000 actinobacteria strains.</title>
        <authorList>
            <person name="Klenk H.-P."/>
        </authorList>
    </citation>
    <scope>NUCLEOTIDE SEQUENCE [LARGE SCALE GENOMIC DNA]</scope>
    <source>
        <strain evidence="2 3">DSM 18965</strain>
    </source>
</reference>
<dbReference type="InterPro" id="IPR000182">
    <property type="entry name" value="GNAT_dom"/>
</dbReference>
<name>A0A7Y9JRR4_9ACTN</name>
<sequence>MARRVVRLTLDLLEELDAPCRTCAAWQLDPVRRSRPCTPQEAADERAAWVSRVLREWGSCGRVVLVDSRPVGHLVYAPPVLVPGADAFPTSPVSPDAVLLVSGYVAPEHARGGLGRVLVQAMARDLLGRGGIRAVEAFGHVGGPVAPSGGAEPAGATQVARCTLPVGFLGGVGFGTQRPHPRTPRMRMDLRSALSWRDEVEAAIERLRGVVRPAGVPAAERSEPPAP</sequence>
<dbReference type="RefSeq" id="WP_179614832.1">
    <property type="nucleotide sequence ID" value="NZ_CP059163.1"/>
</dbReference>
<dbReference type="InterPro" id="IPR016181">
    <property type="entry name" value="Acyl_CoA_acyltransferase"/>
</dbReference>
<dbReference type="GO" id="GO:0016747">
    <property type="term" value="F:acyltransferase activity, transferring groups other than amino-acyl groups"/>
    <property type="evidence" value="ECO:0007669"/>
    <property type="project" value="InterPro"/>
</dbReference>
<evidence type="ECO:0000313" key="3">
    <source>
        <dbReference type="Proteomes" id="UP000516957"/>
    </source>
</evidence>
<organism evidence="2 3">
    <name type="scientific">Nocardioides marinisabuli</name>
    <dbReference type="NCBI Taxonomy" id="419476"/>
    <lineage>
        <taxon>Bacteria</taxon>
        <taxon>Bacillati</taxon>
        <taxon>Actinomycetota</taxon>
        <taxon>Actinomycetes</taxon>
        <taxon>Propionibacteriales</taxon>
        <taxon>Nocardioidaceae</taxon>
        <taxon>Nocardioides</taxon>
    </lineage>
</organism>
<accession>A0A7Y9JRR4</accession>
<dbReference type="EMBL" id="JACCBE010000001">
    <property type="protein sequence ID" value="NYD57009.1"/>
    <property type="molecule type" value="Genomic_DNA"/>
</dbReference>
<dbReference type="Proteomes" id="UP000516957">
    <property type="component" value="Unassembled WGS sequence"/>
</dbReference>
<protein>
    <submittedName>
        <fullName evidence="2">GNAT superfamily N-acetyltransferase</fullName>
    </submittedName>
</protein>
<dbReference type="AlphaFoldDB" id="A0A7Y9JRR4"/>
<evidence type="ECO:0000259" key="1">
    <source>
        <dbReference type="Pfam" id="PF00583"/>
    </source>
</evidence>
<proteinExistence type="predicted"/>
<gene>
    <name evidence="2" type="ORF">BKA08_001247</name>
</gene>
<feature type="domain" description="N-acetyltransferase" evidence="1">
    <location>
        <begin position="41"/>
        <end position="137"/>
    </location>
</feature>
<comment type="caution">
    <text evidence="2">The sequence shown here is derived from an EMBL/GenBank/DDBJ whole genome shotgun (WGS) entry which is preliminary data.</text>
</comment>
<evidence type="ECO:0000313" key="2">
    <source>
        <dbReference type="EMBL" id="NYD57009.1"/>
    </source>
</evidence>
<dbReference type="Gene3D" id="3.40.630.30">
    <property type="match status" value="1"/>
</dbReference>
<keyword evidence="2" id="KW-0808">Transferase</keyword>
<dbReference type="SUPFAM" id="SSF55729">
    <property type="entry name" value="Acyl-CoA N-acyltransferases (Nat)"/>
    <property type="match status" value="1"/>
</dbReference>